<gene>
    <name evidence="2" type="ORF">M1K48_00640</name>
</gene>
<protein>
    <recommendedName>
        <fullName evidence="4">Glycosyltransferase RgtA/B/C/D-like domain-containing protein</fullName>
    </recommendedName>
</protein>
<accession>A0ABY5MW32</accession>
<evidence type="ECO:0008006" key="4">
    <source>
        <dbReference type="Google" id="ProtNLM"/>
    </source>
</evidence>
<feature type="transmembrane region" description="Helical" evidence="1">
    <location>
        <begin position="205"/>
        <end position="224"/>
    </location>
</feature>
<keyword evidence="1" id="KW-0472">Membrane</keyword>
<evidence type="ECO:0000313" key="2">
    <source>
        <dbReference type="EMBL" id="UUR08189.1"/>
    </source>
</evidence>
<proteinExistence type="predicted"/>
<name>A0ABY5MW32_9SPHN</name>
<dbReference type="EMBL" id="CP097253">
    <property type="protein sequence ID" value="UUR08189.1"/>
    <property type="molecule type" value="Genomic_DNA"/>
</dbReference>
<feature type="transmembrane region" description="Helical" evidence="1">
    <location>
        <begin position="285"/>
        <end position="303"/>
    </location>
</feature>
<evidence type="ECO:0000313" key="3">
    <source>
        <dbReference type="Proteomes" id="UP000831921"/>
    </source>
</evidence>
<sequence>MDRWLRQPLLAEQPATANRRARWILLLVWLAITLVIAVSHVPWRDEARAWSLMLMGSSWPDMFRTVQGEGHPYLWYILLRAGHDLFGAPEVLRVTGLVIGIAAVALLVLRGPFRIGMLALLIFSLHLGFEYTVLARNYGISALIMLLIAAFWPRIRDKLWLGVLLLLLCNTNVPSVFLAGSFAFYRMIELYEAQPSLKAPAWRRWLLNVLLLLAGTLLCFLAVYPPANDGAASAAAAPFTIPNLLGALFTAERSFMAIGFGRGSLTGAVVVLFSLLAFLDRRKALATALLALVCLKLFFFFVYPGYYRHSSLFFIFIIALAWIEADKGWLREWKTEAPRLALMVGTTAFTILMAMQTTRYLRYPIENLITGKPYSHAAELARIMNRPELRGAMLMIDPDTMGESVVYQTGRPYWLIRQDRPGRITPLSLSGNKRLTLDRLLQQAQAVSARTGRPVVIALALDLERTRSGAYDMMYQDYTLLTPGSVDRFQAATRKVASLRRGGGDEDYDVYIYPR</sequence>
<feature type="transmembrane region" description="Helical" evidence="1">
    <location>
        <begin position="91"/>
        <end position="108"/>
    </location>
</feature>
<dbReference type="Proteomes" id="UP000831921">
    <property type="component" value="Chromosome"/>
</dbReference>
<feature type="transmembrane region" description="Helical" evidence="1">
    <location>
        <begin position="21"/>
        <end position="43"/>
    </location>
</feature>
<reference evidence="2 3" key="1">
    <citation type="submission" date="2022-05" db="EMBL/GenBank/DDBJ databases">
        <title>S8-45 Sphingomonas ultraviolaceadurans.</title>
        <authorList>
            <person name="Liu Y."/>
        </authorList>
    </citation>
    <scope>NUCLEOTIDE SEQUENCE [LARGE SCALE GENOMIC DNA]</scope>
    <source>
        <strain evidence="2 3">S8-45</strain>
    </source>
</reference>
<evidence type="ECO:0000256" key="1">
    <source>
        <dbReference type="SAM" id="Phobius"/>
    </source>
</evidence>
<organism evidence="2 3">
    <name type="scientific">Sphingomonas glaciei</name>
    <dbReference type="NCBI Taxonomy" id="2938948"/>
    <lineage>
        <taxon>Bacteria</taxon>
        <taxon>Pseudomonadati</taxon>
        <taxon>Pseudomonadota</taxon>
        <taxon>Alphaproteobacteria</taxon>
        <taxon>Sphingomonadales</taxon>
        <taxon>Sphingomonadaceae</taxon>
        <taxon>Sphingomonas</taxon>
    </lineage>
</organism>
<keyword evidence="1" id="KW-1133">Transmembrane helix</keyword>
<dbReference type="RefSeq" id="WP_249503968.1">
    <property type="nucleotide sequence ID" value="NZ_CP097253.1"/>
</dbReference>
<feature type="transmembrane region" description="Helical" evidence="1">
    <location>
        <begin position="159"/>
        <end position="185"/>
    </location>
</feature>
<feature type="transmembrane region" description="Helical" evidence="1">
    <location>
        <begin position="255"/>
        <end position="278"/>
    </location>
</feature>
<feature type="transmembrane region" description="Helical" evidence="1">
    <location>
        <begin position="135"/>
        <end position="152"/>
    </location>
</feature>
<keyword evidence="1" id="KW-0812">Transmembrane</keyword>
<keyword evidence="3" id="KW-1185">Reference proteome</keyword>